<dbReference type="AlphaFoldDB" id="A0A7C9DBN3"/>
<sequence length="123" mass="14036">MYSLHCKDRIKGLSNVTWILWFVPTPNPQCSAKVCSKWFLLVYLQIAFDMEDKCAFHSVGLDYWSATTNIKEKLKMLAKVATWCTHLGSASFPVTLTCLIFQHYVSLIAHKRGADFLVSRISC</sequence>
<proteinExistence type="predicted"/>
<reference evidence="1" key="1">
    <citation type="journal article" date="2013" name="J. Plant Res.">
        <title>Effect of fungi and light on seed germination of three Opuntia species from semiarid lands of central Mexico.</title>
        <authorList>
            <person name="Delgado-Sanchez P."/>
            <person name="Jimenez-Bremont J.F."/>
            <person name="Guerrero-Gonzalez Mde L."/>
            <person name="Flores J."/>
        </authorList>
    </citation>
    <scope>NUCLEOTIDE SEQUENCE</scope>
    <source>
        <tissue evidence="1">Cladode</tissue>
    </source>
</reference>
<accession>A0A7C9DBN3</accession>
<protein>
    <submittedName>
        <fullName evidence="1">Uncharacterized protein</fullName>
    </submittedName>
</protein>
<reference evidence="1" key="2">
    <citation type="submission" date="2020-07" db="EMBL/GenBank/DDBJ databases">
        <authorList>
            <person name="Vera ALvarez R."/>
            <person name="Arias-Moreno D.M."/>
            <person name="Jimenez-Jacinto V."/>
            <person name="Jimenez-Bremont J.F."/>
            <person name="Swaminathan K."/>
            <person name="Moose S.P."/>
            <person name="Guerrero-Gonzalez M.L."/>
            <person name="Marino-Ramirez L."/>
            <person name="Landsman D."/>
            <person name="Rodriguez-Kessler M."/>
            <person name="Delgado-Sanchez P."/>
        </authorList>
    </citation>
    <scope>NUCLEOTIDE SEQUENCE</scope>
    <source>
        <tissue evidence="1">Cladode</tissue>
    </source>
</reference>
<dbReference type="EMBL" id="GISG01111514">
    <property type="protein sequence ID" value="MBA4638961.1"/>
    <property type="molecule type" value="Transcribed_RNA"/>
</dbReference>
<organism evidence="1">
    <name type="scientific">Opuntia streptacantha</name>
    <name type="common">Prickly pear cactus</name>
    <name type="synonym">Opuntia cardona</name>
    <dbReference type="NCBI Taxonomy" id="393608"/>
    <lineage>
        <taxon>Eukaryota</taxon>
        <taxon>Viridiplantae</taxon>
        <taxon>Streptophyta</taxon>
        <taxon>Embryophyta</taxon>
        <taxon>Tracheophyta</taxon>
        <taxon>Spermatophyta</taxon>
        <taxon>Magnoliopsida</taxon>
        <taxon>eudicotyledons</taxon>
        <taxon>Gunneridae</taxon>
        <taxon>Pentapetalae</taxon>
        <taxon>Caryophyllales</taxon>
        <taxon>Cactineae</taxon>
        <taxon>Cactaceae</taxon>
        <taxon>Opuntioideae</taxon>
        <taxon>Opuntia</taxon>
    </lineage>
</organism>
<evidence type="ECO:0000313" key="1">
    <source>
        <dbReference type="EMBL" id="MBA4638961.1"/>
    </source>
</evidence>
<name>A0A7C9DBN3_OPUST</name>